<dbReference type="PROSITE" id="PS50157">
    <property type="entry name" value="ZINC_FINGER_C2H2_2"/>
    <property type="match status" value="2"/>
</dbReference>
<dbReference type="EMBL" id="BQKI01000015">
    <property type="protein sequence ID" value="GJN09079.1"/>
    <property type="molecule type" value="Genomic_DNA"/>
</dbReference>
<dbReference type="InterPro" id="IPR036236">
    <property type="entry name" value="Znf_C2H2_sf"/>
</dbReference>
<keyword evidence="9" id="KW-1185">Reference proteome</keyword>
<evidence type="ECO:0000259" key="7">
    <source>
        <dbReference type="PROSITE" id="PS50157"/>
    </source>
</evidence>
<dbReference type="AlphaFoldDB" id="A0AAV5DFF6"/>
<dbReference type="Gene3D" id="3.30.160.60">
    <property type="entry name" value="Classic Zinc Finger"/>
    <property type="match status" value="1"/>
</dbReference>
<dbReference type="PROSITE" id="PS00028">
    <property type="entry name" value="ZINC_FINGER_C2H2_1"/>
    <property type="match status" value="2"/>
</dbReference>
<feature type="region of interest" description="Disordered" evidence="6">
    <location>
        <begin position="368"/>
        <end position="399"/>
    </location>
</feature>
<dbReference type="GO" id="GO:0000981">
    <property type="term" value="F:DNA-binding transcription factor activity, RNA polymerase II-specific"/>
    <property type="evidence" value="ECO:0007669"/>
    <property type="project" value="TreeGrafter"/>
</dbReference>
<protein>
    <recommendedName>
        <fullName evidence="7">C2H2-type domain-containing protein</fullName>
    </recommendedName>
</protein>
<gene>
    <name evidence="8" type="primary">ga27051</name>
    <name evidence="8" type="ORF">PR202_ga27051</name>
</gene>
<dbReference type="PANTHER" id="PTHR19818">
    <property type="entry name" value="ZINC FINGER PROTEIN ZIC AND GLI"/>
    <property type="match status" value="1"/>
</dbReference>
<reference evidence="8" key="2">
    <citation type="submission" date="2021-12" db="EMBL/GenBank/DDBJ databases">
        <title>Resequencing data analysis of finger millet.</title>
        <authorList>
            <person name="Hatakeyama M."/>
            <person name="Aluri S."/>
            <person name="Balachadran M.T."/>
            <person name="Sivarajan S.R."/>
            <person name="Poveda L."/>
            <person name="Shimizu-Inatsugi R."/>
            <person name="Schlapbach R."/>
            <person name="Sreeman S.M."/>
            <person name="Shimizu K.K."/>
        </authorList>
    </citation>
    <scope>NUCLEOTIDE SEQUENCE</scope>
</reference>
<dbReference type="GO" id="GO:0045944">
    <property type="term" value="P:positive regulation of transcription by RNA polymerase II"/>
    <property type="evidence" value="ECO:0007669"/>
    <property type="project" value="UniProtKB-ARBA"/>
</dbReference>
<feature type="region of interest" description="Disordered" evidence="6">
    <location>
        <begin position="308"/>
        <end position="352"/>
    </location>
</feature>
<evidence type="ECO:0000256" key="1">
    <source>
        <dbReference type="ARBA" id="ARBA00022723"/>
    </source>
</evidence>
<keyword evidence="3 5" id="KW-0863">Zinc-finger</keyword>
<evidence type="ECO:0000256" key="5">
    <source>
        <dbReference type="PROSITE-ProRule" id="PRU00042"/>
    </source>
</evidence>
<accession>A0AAV5DFF6</accession>
<dbReference type="Proteomes" id="UP001054889">
    <property type="component" value="Unassembled WGS sequence"/>
</dbReference>
<comment type="caution">
    <text evidence="8">The sequence shown here is derived from an EMBL/GenBank/DDBJ whole genome shotgun (WGS) entry which is preliminary data.</text>
</comment>
<keyword evidence="4" id="KW-0862">Zinc</keyword>
<keyword evidence="2" id="KW-0677">Repeat</keyword>
<dbReference type="SMART" id="SM00355">
    <property type="entry name" value="ZnF_C2H2"/>
    <property type="match status" value="4"/>
</dbReference>
<proteinExistence type="predicted"/>
<dbReference type="InterPro" id="IPR013087">
    <property type="entry name" value="Znf_C2H2_type"/>
</dbReference>
<feature type="domain" description="C2H2-type" evidence="7">
    <location>
        <begin position="563"/>
        <end position="592"/>
    </location>
</feature>
<evidence type="ECO:0000256" key="4">
    <source>
        <dbReference type="ARBA" id="ARBA00022833"/>
    </source>
</evidence>
<evidence type="ECO:0000256" key="2">
    <source>
        <dbReference type="ARBA" id="ARBA00022737"/>
    </source>
</evidence>
<keyword evidence="1" id="KW-0479">Metal-binding</keyword>
<feature type="domain" description="C2H2-type" evidence="7">
    <location>
        <begin position="533"/>
        <end position="562"/>
    </location>
</feature>
<dbReference type="GO" id="GO:0005634">
    <property type="term" value="C:nucleus"/>
    <property type="evidence" value="ECO:0007669"/>
    <property type="project" value="UniProtKB-ARBA"/>
</dbReference>
<dbReference type="GO" id="GO:0000978">
    <property type="term" value="F:RNA polymerase II cis-regulatory region sequence-specific DNA binding"/>
    <property type="evidence" value="ECO:0007669"/>
    <property type="project" value="TreeGrafter"/>
</dbReference>
<dbReference type="InterPro" id="IPR050329">
    <property type="entry name" value="GLI_C2H2-zinc-finger"/>
</dbReference>
<evidence type="ECO:0000313" key="8">
    <source>
        <dbReference type="EMBL" id="GJN09079.1"/>
    </source>
</evidence>
<reference evidence="8" key="1">
    <citation type="journal article" date="2018" name="DNA Res.">
        <title>Multiple hybrid de novo genome assembly of finger millet, an orphan allotetraploid crop.</title>
        <authorList>
            <person name="Hatakeyama M."/>
            <person name="Aluri S."/>
            <person name="Balachadran M.T."/>
            <person name="Sivarajan S.R."/>
            <person name="Patrignani A."/>
            <person name="Gruter S."/>
            <person name="Poveda L."/>
            <person name="Shimizu-Inatsugi R."/>
            <person name="Baeten J."/>
            <person name="Francoijs K.J."/>
            <person name="Nataraja K.N."/>
            <person name="Reddy Y.A.N."/>
            <person name="Phadnis S."/>
            <person name="Ravikumar R.L."/>
            <person name="Schlapbach R."/>
            <person name="Sreeman S.M."/>
            <person name="Shimizu K.K."/>
        </authorList>
    </citation>
    <scope>NUCLEOTIDE SEQUENCE</scope>
</reference>
<organism evidence="8 9">
    <name type="scientific">Eleusine coracana subsp. coracana</name>
    <dbReference type="NCBI Taxonomy" id="191504"/>
    <lineage>
        <taxon>Eukaryota</taxon>
        <taxon>Viridiplantae</taxon>
        <taxon>Streptophyta</taxon>
        <taxon>Embryophyta</taxon>
        <taxon>Tracheophyta</taxon>
        <taxon>Spermatophyta</taxon>
        <taxon>Magnoliopsida</taxon>
        <taxon>Liliopsida</taxon>
        <taxon>Poales</taxon>
        <taxon>Poaceae</taxon>
        <taxon>PACMAD clade</taxon>
        <taxon>Chloridoideae</taxon>
        <taxon>Cynodonteae</taxon>
        <taxon>Eleusininae</taxon>
        <taxon>Eleusine</taxon>
    </lineage>
</organism>
<dbReference type="SUPFAM" id="SSF57667">
    <property type="entry name" value="beta-beta-alpha zinc fingers"/>
    <property type="match status" value="1"/>
</dbReference>
<sequence>MRIRRYAARLLSSSTDNPGSPPPQPAAAWLHDAADDCCAFCDVFHTSPQKSQDSPDSVKHKGHIAGRVPESDAKSGESVALAQGPPAPEAKKCKIDHDPPFNEAIMNGGSVLNEAAVKLEDARGATHVTKDDVNPTFEAGPLVASDAIIGLEVKCGGSLVTDAAKPNVTGGNSLVNGSISELEVLKVAPLVNEVASEPEVTERVSLESRAVTLPGVTGSESDVTGEISTMNESGEELRVLRTATLVNEASTEPELMEGVSRTTKTATDAGVTITVPEISRIGSLSNEDVLDPKVTGAASLVQEAAELEATEDPIPSQTAWEPEDTCRASCSADDDPDSCEAQPPNFNTRGNVQRNAGETVAIAMQPSHCDAADGDGSVSSTCNSPVRGGKGPTVDRGVAHDRSFTPSVSCILDVVARSIGRSRRTDVICYARRKGKKQLDLQEVQMESIELDDGVICDQIEEDETLDSNGPCEHVTSGAISADIKLANIKRELMDNSTARMVKKMKTNRFECDIDYCRMTFRTKTELSVHKKNLCTVKSCSRHFRSHKYLRRHHSVHNDDMPYRCPWDGCGMAFKCSWDRTEHFQIHAGVKPYNCTTPGCSKIYKFVSDFSRHRRWCKPQR</sequence>
<feature type="region of interest" description="Disordered" evidence="6">
    <location>
        <begin position="48"/>
        <end position="90"/>
    </location>
</feature>
<evidence type="ECO:0000256" key="6">
    <source>
        <dbReference type="SAM" id="MobiDB-lite"/>
    </source>
</evidence>
<dbReference type="PANTHER" id="PTHR19818:SF139">
    <property type="entry name" value="PAIR-RULE PROTEIN ODD-PAIRED"/>
    <property type="match status" value="1"/>
</dbReference>
<evidence type="ECO:0000256" key="3">
    <source>
        <dbReference type="ARBA" id="ARBA00022771"/>
    </source>
</evidence>
<dbReference type="GO" id="GO:0008270">
    <property type="term" value="F:zinc ion binding"/>
    <property type="evidence" value="ECO:0007669"/>
    <property type="project" value="UniProtKB-KW"/>
</dbReference>
<evidence type="ECO:0000313" key="9">
    <source>
        <dbReference type="Proteomes" id="UP001054889"/>
    </source>
</evidence>
<name>A0AAV5DFF6_ELECO</name>